<feature type="signal peptide" evidence="1">
    <location>
        <begin position="1"/>
        <end position="21"/>
    </location>
</feature>
<dbReference type="PROSITE" id="PS51318">
    <property type="entry name" value="TAT"/>
    <property type="match status" value="1"/>
</dbReference>
<gene>
    <name evidence="3" type="ORF">TrLO_g11740</name>
</gene>
<name>A0A9W7C684_9STRA</name>
<dbReference type="GO" id="GO:0016491">
    <property type="term" value="F:oxidoreductase activity"/>
    <property type="evidence" value="ECO:0007669"/>
    <property type="project" value="InterPro"/>
</dbReference>
<dbReference type="Gene3D" id="3.20.20.100">
    <property type="entry name" value="NADP-dependent oxidoreductase domain"/>
    <property type="match status" value="1"/>
</dbReference>
<dbReference type="NCBIfam" id="TIGR01409">
    <property type="entry name" value="TAT_signal_seq"/>
    <property type="match status" value="1"/>
</dbReference>
<protein>
    <recommendedName>
        <fullName evidence="2">NADP-dependent oxidoreductase domain-containing protein</fullName>
    </recommendedName>
</protein>
<dbReference type="PANTHER" id="PTHR43827:SF13">
    <property type="entry name" value="ALDO_KETO REDUCTASE FAMILY PROTEIN"/>
    <property type="match status" value="1"/>
</dbReference>
<organism evidence="3 4">
    <name type="scientific">Triparma laevis f. longispina</name>
    <dbReference type="NCBI Taxonomy" id="1714387"/>
    <lineage>
        <taxon>Eukaryota</taxon>
        <taxon>Sar</taxon>
        <taxon>Stramenopiles</taxon>
        <taxon>Ochrophyta</taxon>
        <taxon>Bolidophyceae</taxon>
        <taxon>Parmales</taxon>
        <taxon>Triparmaceae</taxon>
        <taxon>Triparma</taxon>
    </lineage>
</organism>
<evidence type="ECO:0000259" key="2">
    <source>
        <dbReference type="Pfam" id="PF00248"/>
    </source>
</evidence>
<dbReference type="EMBL" id="BRXW01000018">
    <property type="protein sequence ID" value="GMI00013.1"/>
    <property type="molecule type" value="Genomic_DNA"/>
</dbReference>
<dbReference type="InterPro" id="IPR023210">
    <property type="entry name" value="NADP_OxRdtase_dom"/>
</dbReference>
<dbReference type="AlphaFoldDB" id="A0A9W7C684"/>
<reference evidence="4" key="1">
    <citation type="journal article" date="2023" name="Commun. Biol.">
        <title>Genome analysis of Parmales, the sister group of diatoms, reveals the evolutionary specialization of diatoms from phago-mixotrophs to photoautotrophs.</title>
        <authorList>
            <person name="Ban H."/>
            <person name="Sato S."/>
            <person name="Yoshikawa S."/>
            <person name="Yamada K."/>
            <person name="Nakamura Y."/>
            <person name="Ichinomiya M."/>
            <person name="Sato N."/>
            <person name="Blanc-Mathieu R."/>
            <person name="Endo H."/>
            <person name="Kuwata A."/>
            <person name="Ogata H."/>
        </authorList>
    </citation>
    <scope>NUCLEOTIDE SEQUENCE [LARGE SCALE GENOMIC DNA]</scope>
    <source>
        <strain evidence="4">NIES 3700</strain>
    </source>
</reference>
<dbReference type="InterPro" id="IPR020471">
    <property type="entry name" value="AKR"/>
</dbReference>
<dbReference type="Proteomes" id="UP001165122">
    <property type="component" value="Unassembled WGS sequence"/>
</dbReference>
<dbReference type="Pfam" id="PF00248">
    <property type="entry name" value="Aldo_ket_red"/>
    <property type="match status" value="1"/>
</dbReference>
<dbReference type="InterPro" id="IPR019546">
    <property type="entry name" value="TAT_signal_bac_arc"/>
</dbReference>
<keyword evidence="4" id="KW-1185">Reference proteome</keyword>
<dbReference type="OrthoDB" id="416253at2759"/>
<dbReference type="PANTHER" id="PTHR43827">
    <property type="entry name" value="2,5-DIKETO-D-GLUCONIC ACID REDUCTASE"/>
    <property type="match status" value="1"/>
</dbReference>
<dbReference type="InterPro" id="IPR006311">
    <property type="entry name" value="TAT_signal"/>
</dbReference>
<evidence type="ECO:0000313" key="4">
    <source>
        <dbReference type="Proteomes" id="UP001165122"/>
    </source>
</evidence>
<evidence type="ECO:0000256" key="1">
    <source>
        <dbReference type="SAM" id="SignalP"/>
    </source>
</evidence>
<dbReference type="InterPro" id="IPR036812">
    <property type="entry name" value="NAD(P)_OxRdtase_dom_sf"/>
</dbReference>
<accession>A0A9W7C684</accession>
<comment type="caution">
    <text evidence="3">The sequence shown here is derived from an EMBL/GenBank/DDBJ whole genome shotgun (WGS) entry which is preliminary data.</text>
</comment>
<evidence type="ECO:0000313" key="3">
    <source>
        <dbReference type="EMBL" id="GMI00013.1"/>
    </source>
</evidence>
<feature type="domain" description="NADP-dependent oxidoreductase" evidence="2">
    <location>
        <begin position="81"/>
        <end position="330"/>
    </location>
</feature>
<proteinExistence type="predicted"/>
<dbReference type="PRINTS" id="PR00069">
    <property type="entry name" value="ALDKETRDTASE"/>
</dbReference>
<sequence length="361" mass="39395">MKTSFVLVLLSTLSFCPLGSSIAPNPPSSPSRRTFIKAGSSIATVAAASGVLLPSAVVASSPPSSLPTVTLKSEYSLPQIGFGLYKTAKDEVEEAVSLALKAGVRYFDMAQSYGTEMELGSALKNSERRKLYISTKISTQQNGGSVRSTLKKSLKSLQMSYVDVAFIHTPLGGFDKRLITYSALRAMQEEGFARSVGVANYGLKHLKEIEKEGLELPDIISLEISPYNQHKDIVEYCNSKNIKVACESWSKLSGKFNWGSDENYRAINEIATSHSITKAQLLTMWAVQSGFIALPRSGVKSELERKAIDENLNIPAEKLTDEEMTTLNGFDRNLPSGALGRTDGWTTEDMKGENWDITTVI</sequence>
<feature type="chain" id="PRO_5040912626" description="NADP-dependent oxidoreductase domain-containing protein" evidence="1">
    <location>
        <begin position="22"/>
        <end position="361"/>
    </location>
</feature>
<dbReference type="CDD" id="cd19071">
    <property type="entry name" value="AKR_AKR1-5-like"/>
    <property type="match status" value="1"/>
</dbReference>
<dbReference type="SUPFAM" id="SSF51430">
    <property type="entry name" value="NAD(P)-linked oxidoreductase"/>
    <property type="match status" value="1"/>
</dbReference>
<keyword evidence="1" id="KW-0732">Signal</keyword>